<sequence>MKSKITLLLLLSTLFAHAQLEFEEKVVIDKSLFVSSMSIYAADFDGDGDKDILSSSQSDNRLVWLENLDGTGNDVALHTISSTIQTPWGVSAADFDGDGDMDAVAAASSSNNVIWYENTDGNGTFVQKQASYAFQVNLVMFADMDNDGDTDVVWSSKADGTIRGFKNDGLGNFGNSFNVETGVYSVVSIYLADVDGDSDIDILSGYSLDGTSYSFAWYRNNGTATSFGSRLFISSAPSITSVHAGDLDGDGDMDVASSTAGDDKIAWYQNTNGLGVFGTQQVLTTTADNAQVVNIADVDGDGDKDVAFGSIDDQTIGWFENVDGAGSFGSEIVISTNPGSIREISFTDMDADGDLDFLVSGGKITLFNNTNGADTYIPNILTKHIDGGRIVAADDLDGDGDKDIVAASYWDDKISWFRNLDGQGNYYNTQTILSTALNGASSVFIGDVNGDGFKDVLATAYLDNDVVWFRNTDGLGNFAAPQVIDTDLYLSSRVYLSDIDNDGDMDVFALGTTRIAWYENLDGVGGFSAQQSIDNIANFTMYDIAFGDLDGDGDKDISVAGSYGMMRYINSDGQGTFGGRILVQSTTNKGVSTKITDIDADGDNDLVYLGYVGTDNSNAFVGWSENLNGLGNFGPIQIFSTLVSYPKSVIVGDFDNDGDMDIASSSTGNGGLIAWYENTDGQGAFANTQQIISQTIISPNNLFAADIDNNNTLDIVSISEDDKISWHKNSGILPANSISGNVRFDLLGDGCTETDPLLSGILVVATDNAGTNATFTQENGHFQIYTTEEGTVTTRIASQADYYAPSPATFVSNFTGQGNADEVNFCVQPIGDIHDLSVSFYPTRLTRPGFNTYYQIVYRNEGNTLLSGSVSFEFDSSKLSYLGASQTVSSQTANTVTFNFTGLYPFESRTINLEFYAFAPPATNAGDVLTPTVTINPVTGDYTPSDNVFSSSQIVVSSYDPNDITCLEGDQVLIADADKYLHYLIRFQNTGTAAATTVRVDNVLDNKLDWTTMKLESLSHPGRVTIHNGSEVSFHFDNINLADSTHDEPNSHGFIAYKIKPLNNIVVGDIVHNTASIYFDFNPAVVTNTAATTFVEALSVVDFEADTVFVYPNPTNGILNIVSKVSIETIGLFNQLGQLVLSGKNVSTIDVSSLSQGVYLMTLKDISGTTSTKRIVKK</sequence>
<dbReference type="NCBIfam" id="TIGR04183">
    <property type="entry name" value="Por_Secre_tail"/>
    <property type="match status" value="1"/>
</dbReference>
<dbReference type="KEGG" id="fsn:GS03_01763"/>
<dbReference type="AlphaFoldDB" id="A0A4P7PTH1"/>
<evidence type="ECO:0000256" key="1">
    <source>
        <dbReference type="ARBA" id="ARBA00022729"/>
    </source>
</evidence>
<evidence type="ECO:0000259" key="3">
    <source>
        <dbReference type="Pfam" id="PF18962"/>
    </source>
</evidence>
<protein>
    <submittedName>
        <fullName evidence="5">Uncharacterized protein</fullName>
    </submittedName>
</protein>
<dbReference type="OrthoDB" id="1110367at2"/>
<accession>A0A4P7PTH1</accession>
<name>A0A4P7PTH1_9FLAO</name>
<dbReference type="PANTHER" id="PTHR44103">
    <property type="entry name" value="PROPROTEIN CONVERTASE P"/>
    <property type="match status" value="1"/>
</dbReference>
<dbReference type="InterPro" id="IPR026444">
    <property type="entry name" value="Secre_tail"/>
</dbReference>
<feature type="domain" description="Secretion system C-terminal sorting" evidence="3">
    <location>
        <begin position="1110"/>
        <end position="1176"/>
    </location>
</feature>
<dbReference type="InterPro" id="IPR028994">
    <property type="entry name" value="Integrin_alpha_N"/>
</dbReference>
<gene>
    <name evidence="5" type="ORF">GS03_01763</name>
</gene>
<dbReference type="InterPro" id="IPR055353">
    <property type="entry name" value="DUF7619"/>
</dbReference>
<dbReference type="EMBL" id="CP038810">
    <property type="protein sequence ID" value="QBZ98258.1"/>
    <property type="molecule type" value="Genomic_DNA"/>
</dbReference>
<dbReference type="Pfam" id="PF13517">
    <property type="entry name" value="FG-GAP_3"/>
    <property type="match status" value="6"/>
</dbReference>
<dbReference type="Proteomes" id="UP000296862">
    <property type="component" value="Chromosome"/>
</dbReference>
<organism evidence="5 6">
    <name type="scientific">Flavobacterium sangjuense</name>
    <dbReference type="NCBI Taxonomy" id="2518177"/>
    <lineage>
        <taxon>Bacteria</taxon>
        <taxon>Pseudomonadati</taxon>
        <taxon>Bacteroidota</taxon>
        <taxon>Flavobacteriia</taxon>
        <taxon>Flavobacteriales</taxon>
        <taxon>Flavobacteriaceae</taxon>
        <taxon>Flavobacterium</taxon>
    </lineage>
</organism>
<dbReference type="SUPFAM" id="SSF69318">
    <property type="entry name" value="Integrin alpha N-terminal domain"/>
    <property type="match status" value="2"/>
</dbReference>
<feature type="domain" description="DUF7619" evidence="4">
    <location>
        <begin position="960"/>
        <end position="1093"/>
    </location>
</feature>
<proteinExistence type="predicted"/>
<dbReference type="Pfam" id="PF18962">
    <property type="entry name" value="Por_Secre_tail"/>
    <property type="match status" value="1"/>
</dbReference>
<feature type="signal peptide" evidence="2">
    <location>
        <begin position="1"/>
        <end position="18"/>
    </location>
</feature>
<evidence type="ECO:0000259" key="4">
    <source>
        <dbReference type="Pfam" id="PF24595"/>
    </source>
</evidence>
<dbReference type="Gene3D" id="2.130.10.130">
    <property type="entry name" value="Integrin alpha, N-terminal"/>
    <property type="match status" value="3"/>
</dbReference>
<evidence type="ECO:0000313" key="6">
    <source>
        <dbReference type="Proteomes" id="UP000296862"/>
    </source>
</evidence>
<keyword evidence="1 2" id="KW-0732">Signal</keyword>
<keyword evidence="6" id="KW-1185">Reference proteome</keyword>
<dbReference type="RefSeq" id="WP_136152166.1">
    <property type="nucleotide sequence ID" value="NZ_CP038810.1"/>
</dbReference>
<feature type="chain" id="PRO_5020893881" evidence="2">
    <location>
        <begin position="19"/>
        <end position="1178"/>
    </location>
</feature>
<dbReference type="Pfam" id="PF24595">
    <property type="entry name" value="DUF7619"/>
    <property type="match status" value="1"/>
</dbReference>
<evidence type="ECO:0000313" key="5">
    <source>
        <dbReference type="EMBL" id="QBZ98258.1"/>
    </source>
</evidence>
<dbReference type="PANTHER" id="PTHR44103:SF1">
    <property type="entry name" value="PROPROTEIN CONVERTASE P"/>
    <property type="match status" value="1"/>
</dbReference>
<dbReference type="InterPro" id="IPR013517">
    <property type="entry name" value="FG-GAP"/>
</dbReference>
<reference evidence="5 6" key="1">
    <citation type="submission" date="2019-04" db="EMBL/GenBank/DDBJ databases">
        <title>Flavobacterium sp. GS03.</title>
        <authorList>
            <person name="Kim H."/>
        </authorList>
    </citation>
    <scope>NUCLEOTIDE SEQUENCE [LARGE SCALE GENOMIC DNA]</scope>
    <source>
        <strain evidence="5 6">GS03</strain>
    </source>
</reference>
<evidence type="ECO:0000256" key="2">
    <source>
        <dbReference type="SAM" id="SignalP"/>
    </source>
</evidence>